<sequence>MLNEDAEDDSSAANPSHAEAASNRGPEPAPPTIKAELISGGKNKNAGIIHTPTDRVNGSSVRRPDIRPRLN</sequence>
<proteinExistence type="predicted"/>
<organism evidence="2 3">
    <name type="scientific">Mycobacterium marseillense</name>
    <dbReference type="NCBI Taxonomy" id="701042"/>
    <lineage>
        <taxon>Bacteria</taxon>
        <taxon>Bacillati</taxon>
        <taxon>Actinomycetota</taxon>
        <taxon>Actinomycetes</taxon>
        <taxon>Mycobacteriales</taxon>
        <taxon>Mycobacteriaceae</taxon>
        <taxon>Mycobacterium</taxon>
        <taxon>Mycobacterium avium complex (MAC)</taxon>
    </lineage>
</organism>
<feature type="region of interest" description="Disordered" evidence="1">
    <location>
        <begin position="1"/>
        <end position="71"/>
    </location>
</feature>
<reference evidence="2 3" key="1">
    <citation type="journal article" date="2019" name="Emerg. Microbes Infect.">
        <title>Comprehensive subspecies identification of 175 nontuberculous mycobacteria species based on 7547 genomic profiles.</title>
        <authorList>
            <person name="Matsumoto Y."/>
            <person name="Kinjo T."/>
            <person name="Motooka D."/>
            <person name="Nabeya D."/>
            <person name="Jung N."/>
            <person name="Uechi K."/>
            <person name="Horii T."/>
            <person name="Iida T."/>
            <person name="Fujita J."/>
            <person name="Nakamura S."/>
        </authorList>
    </citation>
    <scope>NUCLEOTIDE SEQUENCE [LARGE SCALE GENOMIC DNA]</scope>
    <source>
        <strain evidence="2 3">JCM 17324</strain>
    </source>
</reference>
<evidence type="ECO:0000256" key="1">
    <source>
        <dbReference type="SAM" id="MobiDB-lite"/>
    </source>
</evidence>
<evidence type="ECO:0000313" key="3">
    <source>
        <dbReference type="Proteomes" id="UP000466831"/>
    </source>
</evidence>
<gene>
    <name evidence="2" type="ORF">MMARJ_02410</name>
</gene>
<keyword evidence="3" id="KW-1185">Reference proteome</keyword>
<name>A0ABM7J6R7_9MYCO</name>
<dbReference type="Proteomes" id="UP000466831">
    <property type="component" value="Chromosome"/>
</dbReference>
<dbReference type="EMBL" id="AP022584">
    <property type="protein sequence ID" value="BBY09501.1"/>
    <property type="molecule type" value="Genomic_DNA"/>
</dbReference>
<feature type="compositionally biased region" description="Acidic residues" evidence="1">
    <location>
        <begin position="1"/>
        <end position="10"/>
    </location>
</feature>
<evidence type="ECO:0000313" key="2">
    <source>
        <dbReference type="EMBL" id="BBY09501.1"/>
    </source>
</evidence>
<protein>
    <submittedName>
        <fullName evidence="2">Uncharacterized protein</fullName>
    </submittedName>
</protein>
<feature type="compositionally biased region" description="Basic and acidic residues" evidence="1">
    <location>
        <begin position="62"/>
        <end position="71"/>
    </location>
</feature>
<accession>A0ABM7J6R7</accession>